<sequence>MTTSAADPDDLQTFVTDAAAARTELSGAVSAVQSRYDSVVSAFGSQYTLNHPDLWAKMSTHLIDAQERERFVDSVKGAFVAADGGSPGTAAGIVTIRDTMIAAALAKAGVGALPSTALTVDAPEIRGRPLDSGFAEDPVCTANGNLVESELDLPMPGRAAGLGWRRTYNSRAFADRGALGLGWSCWADTALDLTADVVRWRSPDGAESLVRRPTAGDPSPMPLLGAVLYCLAAAPSDSAEGSPNEIAPATEHQPEPDQPTAPTRGPATDAAAAGGFRFVRDAGQASEESWWYDPAGRPVRIESGPRACVLAWENDRLVRMSELRSGRYLTLDWDTSRDLIVGVRTSDGRSVRYRYDDAANLIEASGGPSGTRSYRARAGLLLGVVDADGVELVQTDYDEAGRVISQRSPEGRLTRFRYSGGHRTIVSDESGGAINSYQHDQAGRLTAVVDDADHVTRRSFDVAGRLVGVQERSGARWAMEYDTAGNLIRRTGPEDFDESFTWDAAGRLLAHSDSGGHETRWTYAAAFRTPTEIVDPTGGVTRLTVSADDLPTCIVDPDGVACHLRWNDDGQPTRIWTRGGGQTTFRYDRAGRLVGMTGPDGQVRDWETDAAGRVILERFAGLTRQFGHTPAGRPETYVDAAGSRWQSAHGPSGRVSEVVDPLGSTVRFDYDRFGNTSQVVAPDGNAFTFAHDGLSRLVAVTDPAGATLRRGYDADGHETTGTSAAGAGWRHEHDGRGRLVAITGPGGQTWQRTYDRVGRLVSQTDPTGARTHHEHDAAGRLVRVVDPAGNQTSYVWTPGGRQAAITSPSGRTITYRYDRAGRLAETRLPSGATERYQWDAAGRLSALVRPDGRTMRWEYDRLGAVSAITGPSGGRVVAENTPLGLPARLTLAGGATYRYRYDARGALTEITDPRGVVSSYHYDLRGRLASWTDPLGGTTRLGYDPVGRLATRSDPLGRTTTISRDADGLLHTVQHADGSGARIWRDRAGRITGRGPLTADTSQITYDYDPAGRLLRAREGGGRDVRLRYDSVGRLTRRTTAAGTIAWDHDPDGRVTTVGVPGAPGLRYQYAADGDLDAVIDPDRGRLRVPSRTAATQAGERDADGRLVRTTVAGQPVRFAYDAAGQLIQADGPWGQHRYRWDLGGRLITEERSRAGGTTTTQTRQAHYDAAGQLTETLDTAEGEKRIRTVYTYDAAGRRRTERRSDGRTVSYDWDDLGRLDAVHRTGASTTRLVTDAGGAPIAVGGTPVLWDSLAGPGHARRLGDRWVTPETQPPGAQGPHDPWGETTPATDPATEQGATIGFRGELAVNGLVWQRERVLDPATRSFLSTDPLPHVPGMPGAANPYQYAWNNPVGFLDPTGQRPLTDSQYQDYLSQQRAGVFEKAWTNIREDPWGSLAAVGVVATGVGLCFVPGGQAIGAGILVGAATSGGIGLVTGHFDPRAVAIGGIAGAVGGGVGQGTTRLLSAGGSYLAAAGSGAAAGGAEDLAAQQLAHPGHVNLTELTISSATGGLAGAGGRAFAHRAPFTQGGLGIDHVTPPATEGIDLLPAPPRPVFAGHGAIRPGDPSTVTIPEGTSLTMYIRHGMPISDQLGYAIETNDIATMKYFEGAGINHYEKFVYPAGSSIPDYSLIPGPDLHIAPTSRTVDRSTRLSELLEPNMGDWHWAACRVVEDW</sequence>
<gene>
    <name evidence="6" type="ORF">FRACA_340026</name>
</gene>
<evidence type="ECO:0000259" key="5">
    <source>
        <dbReference type="Pfam" id="PF25023"/>
    </source>
</evidence>
<dbReference type="NCBIfam" id="TIGR01643">
    <property type="entry name" value="YD_repeat_2x"/>
    <property type="match status" value="17"/>
</dbReference>
<feature type="region of interest" description="Disordered" evidence="2">
    <location>
        <begin position="711"/>
        <end position="732"/>
    </location>
</feature>
<dbReference type="InterPro" id="IPR022385">
    <property type="entry name" value="Rhs_assc_core"/>
</dbReference>
<dbReference type="SUPFAM" id="SSF69304">
    <property type="entry name" value="Tricorn protease N-terminal domain"/>
    <property type="match status" value="2"/>
</dbReference>
<dbReference type="Pfam" id="PF25023">
    <property type="entry name" value="TEN_YD-shell"/>
    <property type="match status" value="1"/>
</dbReference>
<dbReference type="InterPro" id="IPR049002">
    <property type="entry name" value="Stv"/>
</dbReference>
<organism evidence="6 7">
    <name type="scientific">Frankia canadensis</name>
    <dbReference type="NCBI Taxonomy" id="1836972"/>
    <lineage>
        <taxon>Bacteria</taxon>
        <taxon>Bacillati</taxon>
        <taxon>Actinomycetota</taxon>
        <taxon>Actinomycetes</taxon>
        <taxon>Frankiales</taxon>
        <taxon>Frankiaceae</taxon>
        <taxon>Frankia</taxon>
    </lineage>
</organism>
<dbReference type="Pfam" id="PF20148">
    <property type="entry name" value="DUF6531"/>
    <property type="match status" value="1"/>
</dbReference>
<proteinExistence type="predicted"/>
<evidence type="ECO:0000256" key="1">
    <source>
        <dbReference type="ARBA" id="ARBA00022737"/>
    </source>
</evidence>
<evidence type="ECO:0000259" key="3">
    <source>
        <dbReference type="Pfam" id="PF20148"/>
    </source>
</evidence>
<dbReference type="RefSeq" id="WP_101832984.1">
    <property type="nucleotide sequence ID" value="NZ_FZMO01000268.1"/>
</dbReference>
<feature type="region of interest" description="Disordered" evidence="2">
    <location>
        <begin position="1266"/>
        <end position="1293"/>
    </location>
</feature>
<keyword evidence="7" id="KW-1185">Reference proteome</keyword>
<dbReference type="InterPro" id="IPR045351">
    <property type="entry name" value="DUF6531"/>
</dbReference>
<dbReference type="InterPro" id="IPR006530">
    <property type="entry name" value="YD"/>
</dbReference>
<feature type="region of interest" description="Disordered" evidence="2">
    <location>
        <begin position="239"/>
        <end position="269"/>
    </location>
</feature>
<keyword evidence="1" id="KW-0677">Repeat</keyword>
<feature type="domain" description="Putative adhesin Stv" evidence="4">
    <location>
        <begin position="1554"/>
        <end position="1669"/>
    </location>
</feature>
<evidence type="ECO:0000313" key="6">
    <source>
        <dbReference type="EMBL" id="SNQ49516.1"/>
    </source>
</evidence>
<feature type="domain" description="DUF6531" evidence="3">
    <location>
        <begin position="137"/>
        <end position="207"/>
    </location>
</feature>
<evidence type="ECO:0000313" key="7">
    <source>
        <dbReference type="Proteomes" id="UP000234331"/>
    </source>
</evidence>
<dbReference type="InterPro" id="IPR056823">
    <property type="entry name" value="TEN-like_YD-shell"/>
</dbReference>
<accession>A0A2I2KV31</accession>
<dbReference type="OrthoDB" id="3881096at2"/>
<dbReference type="Proteomes" id="UP000234331">
    <property type="component" value="Unassembled WGS sequence"/>
</dbReference>
<dbReference type="EMBL" id="FZMO01000268">
    <property type="protein sequence ID" value="SNQ49516.1"/>
    <property type="molecule type" value="Genomic_DNA"/>
</dbReference>
<dbReference type="InterPro" id="IPR031325">
    <property type="entry name" value="RHS_repeat"/>
</dbReference>
<name>A0A2I2KV31_9ACTN</name>
<dbReference type="Pfam" id="PF21527">
    <property type="entry name" value="Stv"/>
    <property type="match status" value="1"/>
</dbReference>
<reference evidence="6 7" key="1">
    <citation type="submission" date="2017-06" db="EMBL/GenBank/DDBJ databases">
        <authorList>
            <person name="Kim H.J."/>
            <person name="Triplett B.A."/>
        </authorList>
    </citation>
    <scope>NUCLEOTIDE SEQUENCE [LARGE SCALE GENOMIC DNA]</scope>
    <source>
        <strain evidence="6">FRACA_ARgP5</strain>
    </source>
</reference>
<dbReference type="InterPro" id="IPR050708">
    <property type="entry name" value="T6SS_VgrG/RHS"/>
</dbReference>
<protein>
    <submittedName>
        <fullName evidence="6">RHS repeat-associated core domain</fullName>
    </submittedName>
</protein>
<dbReference type="NCBIfam" id="TIGR03696">
    <property type="entry name" value="Rhs_assc_core"/>
    <property type="match status" value="1"/>
</dbReference>
<feature type="domain" description="Teneurin-like YD-shell" evidence="5">
    <location>
        <begin position="812"/>
        <end position="945"/>
    </location>
</feature>
<evidence type="ECO:0000259" key="4">
    <source>
        <dbReference type="Pfam" id="PF21527"/>
    </source>
</evidence>
<dbReference type="Gene3D" id="2.180.10.10">
    <property type="entry name" value="RHS repeat-associated core"/>
    <property type="match status" value="6"/>
</dbReference>
<evidence type="ECO:0000256" key="2">
    <source>
        <dbReference type="SAM" id="MobiDB-lite"/>
    </source>
</evidence>
<dbReference type="PANTHER" id="PTHR32305">
    <property type="match status" value="1"/>
</dbReference>
<dbReference type="Pfam" id="PF05593">
    <property type="entry name" value="RHS_repeat"/>
    <property type="match status" value="7"/>
</dbReference>
<dbReference type="PANTHER" id="PTHR32305:SF15">
    <property type="entry name" value="PROTEIN RHSA-RELATED"/>
    <property type="match status" value="1"/>
</dbReference>